<evidence type="ECO:0000256" key="3">
    <source>
        <dbReference type="ARBA" id="ARBA00023163"/>
    </source>
</evidence>
<evidence type="ECO:0000256" key="2">
    <source>
        <dbReference type="ARBA" id="ARBA00023125"/>
    </source>
</evidence>
<organism evidence="5 6">
    <name type="scientific">Staphylococcus aureus</name>
    <dbReference type="NCBI Taxonomy" id="1280"/>
    <lineage>
        <taxon>Bacteria</taxon>
        <taxon>Bacillati</taxon>
        <taxon>Bacillota</taxon>
        <taxon>Bacilli</taxon>
        <taxon>Bacillales</taxon>
        <taxon>Staphylococcaceae</taxon>
        <taxon>Staphylococcus</taxon>
    </lineage>
</organism>
<dbReference type="SMART" id="SM00342">
    <property type="entry name" value="HTH_ARAC"/>
    <property type="match status" value="1"/>
</dbReference>
<dbReference type="EMBL" id="UHAQ01000004">
    <property type="protein sequence ID" value="SUK94593.1"/>
    <property type="molecule type" value="Genomic_DNA"/>
</dbReference>
<evidence type="ECO:0000256" key="1">
    <source>
        <dbReference type="ARBA" id="ARBA00023015"/>
    </source>
</evidence>
<feature type="domain" description="HTH araC/xylS-type" evidence="4">
    <location>
        <begin position="17"/>
        <end position="95"/>
    </location>
</feature>
<reference evidence="5 6" key="1">
    <citation type="submission" date="2018-06" db="EMBL/GenBank/DDBJ databases">
        <authorList>
            <consortium name="Pathogen Informatics"/>
            <person name="Doyle S."/>
        </authorList>
    </citation>
    <scope>NUCLEOTIDE SEQUENCE [LARGE SCALE GENOMIC DNA]</scope>
    <source>
        <strain evidence="5 6">NCTC5664</strain>
    </source>
</reference>
<accession>A0A380E1Z9</accession>
<protein>
    <submittedName>
        <fullName evidence="5">AraC family regulatory protein</fullName>
    </submittedName>
</protein>
<dbReference type="PANTHER" id="PTHR47504">
    <property type="entry name" value="RIGHT ORIGIN-BINDING PROTEIN"/>
    <property type="match status" value="1"/>
</dbReference>
<keyword evidence="1" id="KW-0805">Transcription regulation</keyword>
<dbReference type="SUPFAM" id="SSF46689">
    <property type="entry name" value="Homeodomain-like"/>
    <property type="match status" value="1"/>
</dbReference>
<keyword evidence="2" id="KW-0238">DNA-binding</keyword>
<evidence type="ECO:0000259" key="4">
    <source>
        <dbReference type="PROSITE" id="PS01124"/>
    </source>
</evidence>
<dbReference type="Gene3D" id="1.10.10.60">
    <property type="entry name" value="Homeodomain-like"/>
    <property type="match status" value="1"/>
</dbReference>
<dbReference type="GO" id="GO:0043565">
    <property type="term" value="F:sequence-specific DNA binding"/>
    <property type="evidence" value="ECO:0007669"/>
    <property type="project" value="InterPro"/>
</dbReference>
<keyword evidence="3" id="KW-0804">Transcription</keyword>
<dbReference type="InterPro" id="IPR009057">
    <property type="entry name" value="Homeodomain-like_sf"/>
</dbReference>
<name>A0A380E1Z9_STAAU</name>
<dbReference type="AlphaFoldDB" id="A0A380E1Z9"/>
<dbReference type="PANTHER" id="PTHR47504:SF5">
    <property type="entry name" value="RIGHT ORIGIN-BINDING PROTEIN"/>
    <property type="match status" value="1"/>
</dbReference>
<dbReference type="GO" id="GO:0003700">
    <property type="term" value="F:DNA-binding transcription factor activity"/>
    <property type="evidence" value="ECO:0007669"/>
    <property type="project" value="InterPro"/>
</dbReference>
<sequence length="95" mass="10768">MIELIGVKVLDVIKQIQQAIVYIEDRLLEPFNLQELSDYVGLSPYHLDQSFKMIVGLSPEAYARARKMTLAANDVINGATRLVDIAKKYHYANSK</sequence>
<dbReference type="PROSITE" id="PS01124">
    <property type="entry name" value="HTH_ARAC_FAMILY_2"/>
    <property type="match status" value="1"/>
</dbReference>
<evidence type="ECO:0000313" key="5">
    <source>
        <dbReference type="EMBL" id="SUK94593.1"/>
    </source>
</evidence>
<dbReference type="Proteomes" id="UP000254502">
    <property type="component" value="Unassembled WGS sequence"/>
</dbReference>
<dbReference type="InterPro" id="IPR018060">
    <property type="entry name" value="HTH_AraC"/>
</dbReference>
<dbReference type="InterPro" id="IPR050959">
    <property type="entry name" value="MarA-like"/>
</dbReference>
<proteinExistence type="predicted"/>
<gene>
    <name evidence="5" type="primary">marA</name>
    <name evidence="5" type="ORF">NCTC5664_03411</name>
</gene>
<evidence type="ECO:0000313" key="6">
    <source>
        <dbReference type="Proteomes" id="UP000254502"/>
    </source>
</evidence>